<accession>A0A371X739</accession>
<dbReference type="RefSeq" id="WP_116681936.1">
    <property type="nucleotide sequence ID" value="NZ_QURL01000002.1"/>
</dbReference>
<dbReference type="AlphaFoldDB" id="A0A371X739"/>
<evidence type="ECO:0000313" key="1">
    <source>
        <dbReference type="EMBL" id="RFC65038.1"/>
    </source>
</evidence>
<comment type="caution">
    <text evidence="1">The sequence shown here is derived from an EMBL/GenBank/DDBJ whole genome shotgun (WGS) entry which is preliminary data.</text>
</comment>
<dbReference type="Proteomes" id="UP000264310">
    <property type="component" value="Unassembled WGS sequence"/>
</dbReference>
<proteinExistence type="predicted"/>
<evidence type="ECO:0000313" key="2">
    <source>
        <dbReference type="Proteomes" id="UP000264310"/>
    </source>
</evidence>
<sequence>MAHQQTIMIPQTEADLLNLIAKRVTEAMTSVIQLAETPEQAFVFASMGHTSALGCLAGAYANFAGLDLNEVDPVDVAETILRLGRETKARSAPSAETSDGR</sequence>
<gene>
    <name evidence="1" type="ORF">DYI37_04005</name>
</gene>
<reference evidence="1 2" key="1">
    <citation type="submission" date="2018-08" db="EMBL/GenBank/DDBJ databases">
        <title>Fulvimarina sp. 85, whole genome shotgun sequence.</title>
        <authorList>
            <person name="Tuo L."/>
        </authorList>
    </citation>
    <scope>NUCLEOTIDE SEQUENCE [LARGE SCALE GENOMIC DNA]</scope>
    <source>
        <strain evidence="1 2">85</strain>
    </source>
</reference>
<protein>
    <submittedName>
        <fullName evidence="1">Uncharacterized protein</fullName>
    </submittedName>
</protein>
<dbReference type="EMBL" id="QURL01000002">
    <property type="protein sequence ID" value="RFC65038.1"/>
    <property type="molecule type" value="Genomic_DNA"/>
</dbReference>
<name>A0A371X739_9HYPH</name>
<keyword evidence="2" id="KW-1185">Reference proteome</keyword>
<organism evidence="1 2">
    <name type="scientific">Fulvimarina endophytica</name>
    <dbReference type="NCBI Taxonomy" id="2293836"/>
    <lineage>
        <taxon>Bacteria</taxon>
        <taxon>Pseudomonadati</taxon>
        <taxon>Pseudomonadota</taxon>
        <taxon>Alphaproteobacteria</taxon>
        <taxon>Hyphomicrobiales</taxon>
        <taxon>Aurantimonadaceae</taxon>
        <taxon>Fulvimarina</taxon>
    </lineage>
</organism>